<dbReference type="InterPro" id="IPR050570">
    <property type="entry name" value="Cell_wall_metabolism_enzyme"/>
</dbReference>
<evidence type="ECO:0000313" key="2">
    <source>
        <dbReference type="EMBL" id="OGZ94528.1"/>
    </source>
</evidence>
<dbReference type="SUPFAM" id="SSF51261">
    <property type="entry name" value="Duplicated hybrid motif"/>
    <property type="match status" value="1"/>
</dbReference>
<dbReference type="CDD" id="cd12797">
    <property type="entry name" value="M23_peptidase"/>
    <property type="match status" value="1"/>
</dbReference>
<dbReference type="Proteomes" id="UP000177392">
    <property type="component" value="Unassembled WGS sequence"/>
</dbReference>
<name>A0A1G2K7Y1_9BACT</name>
<dbReference type="AlphaFoldDB" id="A0A1G2K7Y1"/>
<dbReference type="Gene3D" id="2.70.70.10">
    <property type="entry name" value="Glucose Permease (Domain IIA)"/>
    <property type="match status" value="1"/>
</dbReference>
<accession>A0A1G2K7Y1</accession>
<proteinExistence type="predicted"/>
<dbReference type="PANTHER" id="PTHR21666">
    <property type="entry name" value="PEPTIDASE-RELATED"/>
    <property type="match status" value="1"/>
</dbReference>
<dbReference type="Pfam" id="PF01551">
    <property type="entry name" value="Peptidase_M23"/>
    <property type="match status" value="1"/>
</dbReference>
<evidence type="ECO:0000313" key="3">
    <source>
        <dbReference type="Proteomes" id="UP000177392"/>
    </source>
</evidence>
<organism evidence="2 3">
    <name type="scientific">Candidatus Sungbacteria bacterium GWC2_49_10</name>
    <dbReference type="NCBI Taxonomy" id="1802263"/>
    <lineage>
        <taxon>Bacteria</taxon>
        <taxon>Candidatus Sungiibacteriota</taxon>
    </lineage>
</organism>
<dbReference type="SMART" id="SM00257">
    <property type="entry name" value="LysM"/>
    <property type="match status" value="2"/>
</dbReference>
<gene>
    <name evidence="2" type="ORF">A2131_02620</name>
</gene>
<feature type="domain" description="LysM" evidence="1">
    <location>
        <begin position="129"/>
        <end position="173"/>
    </location>
</feature>
<feature type="domain" description="LysM" evidence="1">
    <location>
        <begin position="79"/>
        <end position="123"/>
    </location>
</feature>
<dbReference type="InterPro" id="IPR016047">
    <property type="entry name" value="M23ase_b-sheet_dom"/>
</dbReference>
<dbReference type="Pfam" id="PF01476">
    <property type="entry name" value="LysM"/>
    <property type="match status" value="2"/>
</dbReference>
<dbReference type="PROSITE" id="PS51782">
    <property type="entry name" value="LYSM"/>
    <property type="match status" value="2"/>
</dbReference>
<dbReference type="PANTHER" id="PTHR21666:SF270">
    <property type="entry name" value="MUREIN HYDROLASE ACTIVATOR ENVC"/>
    <property type="match status" value="1"/>
</dbReference>
<reference evidence="2 3" key="1">
    <citation type="journal article" date="2016" name="Nat. Commun.">
        <title>Thousands of microbial genomes shed light on interconnected biogeochemical processes in an aquifer system.</title>
        <authorList>
            <person name="Anantharaman K."/>
            <person name="Brown C.T."/>
            <person name="Hug L.A."/>
            <person name="Sharon I."/>
            <person name="Castelle C.J."/>
            <person name="Probst A.J."/>
            <person name="Thomas B.C."/>
            <person name="Singh A."/>
            <person name="Wilkins M.J."/>
            <person name="Karaoz U."/>
            <person name="Brodie E.L."/>
            <person name="Williams K.H."/>
            <person name="Hubbard S.S."/>
            <person name="Banfield J.F."/>
        </authorList>
    </citation>
    <scope>NUCLEOTIDE SEQUENCE [LARGE SCALE GENOMIC DNA]</scope>
</reference>
<dbReference type="GO" id="GO:0004222">
    <property type="term" value="F:metalloendopeptidase activity"/>
    <property type="evidence" value="ECO:0007669"/>
    <property type="project" value="TreeGrafter"/>
</dbReference>
<dbReference type="EMBL" id="MHQB01000010">
    <property type="protein sequence ID" value="OGZ94528.1"/>
    <property type="molecule type" value="Genomic_DNA"/>
</dbReference>
<sequence length="314" mass="32795">MFRIFSGESDIREVAASGYPIDDIPSSFLLGSIMPQGGVGGGEPAGLDMPLAVTQDSALIALQNPAGTLPLGNQAGNIVIYTVEKGDTPSGIAKRFGITLNTLLWANDIKNSSSIGIGDELVILPISGIQYTVKKGDTLESIAKKFKGDSAEIMSFNGLAVNETLEAGAVLIIPDGEGENPLPSPGAVRPQTRFSNLPVYQGYYLRPIVGGRKTQGIHGYNGVDLASSCGEPVFASASGSVILARPTGWNSGYGQYTVLSHSNSTQTLYAHLSKIFVSPGQNVSQGAIIGLIGSTGRSTGCHVHFEVRGARNPF</sequence>
<evidence type="ECO:0000259" key="1">
    <source>
        <dbReference type="PROSITE" id="PS51782"/>
    </source>
</evidence>
<dbReference type="InterPro" id="IPR018392">
    <property type="entry name" value="LysM"/>
</dbReference>
<dbReference type="CDD" id="cd00118">
    <property type="entry name" value="LysM"/>
    <property type="match status" value="2"/>
</dbReference>
<dbReference type="InterPro" id="IPR011055">
    <property type="entry name" value="Dup_hybrid_motif"/>
</dbReference>
<comment type="caution">
    <text evidence="2">The sequence shown here is derived from an EMBL/GenBank/DDBJ whole genome shotgun (WGS) entry which is preliminary data.</text>
</comment>
<protein>
    <recommendedName>
        <fullName evidence="1">LysM domain-containing protein</fullName>
    </recommendedName>
</protein>
<dbReference type="Gene3D" id="3.10.350.10">
    <property type="entry name" value="LysM domain"/>
    <property type="match status" value="2"/>
</dbReference>
<dbReference type="InterPro" id="IPR036779">
    <property type="entry name" value="LysM_dom_sf"/>
</dbReference>